<accession>F4RWZ7</accession>
<evidence type="ECO:0000313" key="3">
    <source>
        <dbReference type="Proteomes" id="UP000001072"/>
    </source>
</evidence>
<dbReference type="InterPro" id="IPR002043">
    <property type="entry name" value="UDG_fam1"/>
</dbReference>
<organism evidence="3">
    <name type="scientific">Melampsora larici-populina (strain 98AG31 / pathotype 3-4-7)</name>
    <name type="common">Poplar leaf rust fungus</name>
    <dbReference type="NCBI Taxonomy" id="747676"/>
    <lineage>
        <taxon>Eukaryota</taxon>
        <taxon>Fungi</taxon>
        <taxon>Dikarya</taxon>
        <taxon>Basidiomycota</taxon>
        <taxon>Pucciniomycotina</taxon>
        <taxon>Pucciniomycetes</taxon>
        <taxon>Pucciniales</taxon>
        <taxon>Melampsoraceae</taxon>
        <taxon>Melampsora</taxon>
    </lineage>
</organism>
<keyword evidence="1" id="KW-1133">Transmembrane helix</keyword>
<keyword evidence="3" id="KW-1185">Reference proteome</keyword>
<dbReference type="SUPFAM" id="SSF52141">
    <property type="entry name" value="Uracil-DNA glycosylase-like"/>
    <property type="match status" value="1"/>
</dbReference>
<dbReference type="VEuPathDB" id="FungiDB:MELLADRAFT_90449"/>
<dbReference type="eggNOG" id="KOG2994">
    <property type="taxonomic scope" value="Eukaryota"/>
</dbReference>
<dbReference type="InterPro" id="IPR036895">
    <property type="entry name" value="Uracil-DNA_glycosylase-like_sf"/>
</dbReference>
<feature type="transmembrane region" description="Helical" evidence="1">
    <location>
        <begin position="179"/>
        <end position="198"/>
    </location>
</feature>
<dbReference type="HOGENOM" id="CLU_1354890_0_0_1"/>
<dbReference type="GO" id="GO:0004844">
    <property type="term" value="F:uracil DNA N-glycosylase activity"/>
    <property type="evidence" value="ECO:0007669"/>
    <property type="project" value="InterPro"/>
</dbReference>
<dbReference type="STRING" id="747676.F4RWZ7"/>
<protein>
    <recommendedName>
        <fullName evidence="4">Uracil-DNA glycosylase-like domain-containing protein</fullName>
    </recommendedName>
</protein>
<gene>
    <name evidence="2" type="ORF">MELLADRAFT_90449</name>
</gene>
<dbReference type="Gene3D" id="3.40.470.10">
    <property type="entry name" value="Uracil-DNA glycosylase-like domain"/>
    <property type="match status" value="1"/>
</dbReference>
<dbReference type="PANTHER" id="PTHR11264">
    <property type="entry name" value="URACIL-DNA GLYCOSYLASE"/>
    <property type="match status" value="1"/>
</dbReference>
<dbReference type="RefSeq" id="XP_007413568.1">
    <property type="nucleotide sequence ID" value="XM_007413506.1"/>
</dbReference>
<proteinExistence type="predicted"/>
<dbReference type="GO" id="GO:0097510">
    <property type="term" value="P:base-excision repair, AP site formation via deaminated base removal"/>
    <property type="evidence" value="ECO:0007669"/>
    <property type="project" value="TreeGrafter"/>
</dbReference>
<keyword evidence="1" id="KW-0472">Membrane</keyword>
<dbReference type="EMBL" id="GL883126">
    <property type="protein sequence ID" value="EGG03108.1"/>
    <property type="molecule type" value="Genomic_DNA"/>
</dbReference>
<dbReference type="KEGG" id="mlr:MELLADRAFT_90449"/>
<evidence type="ECO:0000256" key="1">
    <source>
        <dbReference type="SAM" id="Phobius"/>
    </source>
</evidence>
<evidence type="ECO:0008006" key="4">
    <source>
        <dbReference type="Google" id="ProtNLM"/>
    </source>
</evidence>
<dbReference type="InParanoid" id="F4RWZ7"/>
<dbReference type="Proteomes" id="UP000001072">
    <property type="component" value="Unassembled WGS sequence"/>
</dbReference>
<reference evidence="3" key="1">
    <citation type="journal article" date="2011" name="Proc. Natl. Acad. Sci. U.S.A.">
        <title>Obligate biotrophy features unraveled by the genomic analysis of rust fungi.</title>
        <authorList>
            <person name="Duplessis S."/>
            <person name="Cuomo C.A."/>
            <person name="Lin Y.-C."/>
            <person name="Aerts A."/>
            <person name="Tisserant E."/>
            <person name="Veneault-Fourrey C."/>
            <person name="Joly D.L."/>
            <person name="Hacquard S."/>
            <person name="Amselem J."/>
            <person name="Cantarel B.L."/>
            <person name="Chiu R."/>
            <person name="Coutinho P.M."/>
            <person name="Feau N."/>
            <person name="Field M."/>
            <person name="Frey P."/>
            <person name="Gelhaye E."/>
            <person name="Goldberg J."/>
            <person name="Grabherr M.G."/>
            <person name="Kodira C.D."/>
            <person name="Kohler A."/>
            <person name="Kuees U."/>
            <person name="Lindquist E.A."/>
            <person name="Lucas S.M."/>
            <person name="Mago R."/>
            <person name="Mauceli E."/>
            <person name="Morin E."/>
            <person name="Murat C."/>
            <person name="Pangilinan J.L."/>
            <person name="Park R."/>
            <person name="Pearson M."/>
            <person name="Quesneville H."/>
            <person name="Rouhier N."/>
            <person name="Sakthikumar S."/>
            <person name="Salamov A.A."/>
            <person name="Schmutz J."/>
            <person name="Selles B."/>
            <person name="Shapiro H."/>
            <person name="Tanguay P."/>
            <person name="Tuskan G.A."/>
            <person name="Henrissat B."/>
            <person name="Van de Peer Y."/>
            <person name="Rouze P."/>
            <person name="Ellis J.G."/>
            <person name="Dodds P.N."/>
            <person name="Schein J.E."/>
            <person name="Zhong S."/>
            <person name="Hamelin R.C."/>
            <person name="Grigoriev I.V."/>
            <person name="Szabo L.J."/>
            <person name="Martin F."/>
        </authorList>
    </citation>
    <scope>NUCLEOTIDE SEQUENCE [LARGE SCALE GENOMIC DNA]</scope>
    <source>
        <strain evidence="3">98AG31 / pathotype 3-4-7</strain>
    </source>
</reference>
<dbReference type="GO" id="GO:0005739">
    <property type="term" value="C:mitochondrion"/>
    <property type="evidence" value="ECO:0007669"/>
    <property type="project" value="TreeGrafter"/>
</dbReference>
<sequence length="202" mass="22792">MIELHEEIVERSHYDYSRGERPSKEDPSNHIFPPFDQLYNWSHLTPLNKVKVIILGDEPSNKPGFSHGLAYSQSITSKRILGTMNNIHNELNHQFPNQFPSNLSHGSLVSWTQSGILLLNIIQTIPRSTGTSHQGIGWERFTQVVLNLIDQQGGSDLQLGLVFLIWGENALNQINQSSIPSGFLALYLLCFLLGIYSLKEII</sequence>
<dbReference type="PANTHER" id="PTHR11264:SF0">
    <property type="entry name" value="URACIL-DNA GLYCOSYLASE"/>
    <property type="match status" value="1"/>
</dbReference>
<dbReference type="GeneID" id="18935569"/>
<name>F4RWZ7_MELLP</name>
<evidence type="ECO:0000313" key="2">
    <source>
        <dbReference type="EMBL" id="EGG03108.1"/>
    </source>
</evidence>
<dbReference type="OrthoDB" id="10031947at2759"/>
<dbReference type="AlphaFoldDB" id="F4RWZ7"/>
<keyword evidence="1" id="KW-0812">Transmembrane</keyword>
<dbReference type="GO" id="GO:0005634">
    <property type="term" value="C:nucleus"/>
    <property type="evidence" value="ECO:0007669"/>
    <property type="project" value="TreeGrafter"/>
</dbReference>